<proteinExistence type="predicted"/>
<feature type="transmembrane region" description="Helical" evidence="1">
    <location>
        <begin position="70"/>
        <end position="87"/>
    </location>
</feature>
<protein>
    <submittedName>
        <fullName evidence="2">Uncharacterized protein</fullName>
    </submittedName>
</protein>
<dbReference type="RefSeq" id="WP_220162454.1">
    <property type="nucleotide sequence ID" value="NZ_CP080507.1"/>
</dbReference>
<feature type="transmembrane region" description="Helical" evidence="1">
    <location>
        <begin position="93"/>
        <end position="113"/>
    </location>
</feature>
<dbReference type="EMBL" id="CP080507">
    <property type="protein sequence ID" value="QYM79077.1"/>
    <property type="molecule type" value="Genomic_DNA"/>
</dbReference>
<keyword evidence="1" id="KW-0472">Membrane</keyword>
<dbReference type="KEGG" id="ole:K0B96_00230"/>
<dbReference type="Proteomes" id="UP000825051">
    <property type="component" value="Chromosome"/>
</dbReference>
<evidence type="ECO:0000256" key="1">
    <source>
        <dbReference type="SAM" id="Phobius"/>
    </source>
</evidence>
<feature type="transmembrane region" description="Helical" evidence="1">
    <location>
        <begin position="120"/>
        <end position="139"/>
    </location>
</feature>
<feature type="transmembrane region" description="Helical" evidence="1">
    <location>
        <begin position="159"/>
        <end position="178"/>
    </location>
</feature>
<evidence type="ECO:0000313" key="2">
    <source>
        <dbReference type="EMBL" id="QYM79077.1"/>
    </source>
</evidence>
<keyword evidence="3" id="KW-1185">Reference proteome</keyword>
<gene>
    <name evidence="2" type="ORF">K0B96_00230</name>
</gene>
<organism evidence="2 3">
    <name type="scientific">Horticoccus luteus</name>
    <dbReference type="NCBI Taxonomy" id="2862869"/>
    <lineage>
        <taxon>Bacteria</taxon>
        <taxon>Pseudomonadati</taxon>
        <taxon>Verrucomicrobiota</taxon>
        <taxon>Opitutia</taxon>
        <taxon>Opitutales</taxon>
        <taxon>Opitutaceae</taxon>
        <taxon>Horticoccus</taxon>
    </lineage>
</organism>
<sequence length="179" mass="19095">MSLTLATLLPGLVLCVFGAALLFGGKAFAALCKAFPRSPAAAVICFGGGALWFLYEVWHLPQADFGEYHVILTIGFALLAVLAFSAIPDFLAVRGLAVLVLLSASPLLMAAYMEYDHPQRLCMVTLVFVAIAAALYLGASPFRLRDAFEWLFARTARVKTAGAVLLGYGALLAVVAFTY</sequence>
<accession>A0A8F9TVZ0</accession>
<keyword evidence="1" id="KW-0812">Transmembrane</keyword>
<keyword evidence="1" id="KW-1133">Transmembrane helix</keyword>
<evidence type="ECO:0000313" key="3">
    <source>
        <dbReference type="Proteomes" id="UP000825051"/>
    </source>
</evidence>
<name>A0A8F9TVZ0_9BACT</name>
<feature type="transmembrane region" description="Helical" evidence="1">
    <location>
        <begin position="39"/>
        <end position="58"/>
    </location>
</feature>
<dbReference type="AlphaFoldDB" id="A0A8F9TVZ0"/>
<reference evidence="2" key="1">
    <citation type="submission" date="2021-08" db="EMBL/GenBank/DDBJ databases">
        <title>Genome of a novel bacterium of the phylum Verrucomicrobia, Oleiharenicola sp. KSB-15.</title>
        <authorList>
            <person name="Chung J.-H."/>
            <person name="Ahn J.-H."/>
            <person name="Yoon Y."/>
            <person name="Kim D.-Y."/>
            <person name="An S.-H."/>
            <person name="Park I."/>
            <person name="Yeon J."/>
        </authorList>
    </citation>
    <scope>NUCLEOTIDE SEQUENCE</scope>
    <source>
        <strain evidence="2">KSB-15</strain>
    </source>
</reference>